<organism evidence="1 2">
    <name type="scientific">Bradyrhizobium aeschynomenes</name>
    <dbReference type="NCBI Taxonomy" id="2734909"/>
    <lineage>
        <taxon>Bacteria</taxon>
        <taxon>Pseudomonadati</taxon>
        <taxon>Pseudomonadota</taxon>
        <taxon>Alphaproteobacteria</taxon>
        <taxon>Hyphomicrobiales</taxon>
        <taxon>Nitrobacteraceae</taxon>
        <taxon>Bradyrhizobium</taxon>
    </lineage>
</organism>
<dbReference type="InterPro" id="IPR002591">
    <property type="entry name" value="Phosphodiest/P_Trfase"/>
</dbReference>
<name>A0ABX2CFS6_9BRAD</name>
<evidence type="ECO:0000313" key="2">
    <source>
        <dbReference type="Proteomes" id="UP000886476"/>
    </source>
</evidence>
<sequence length="434" mass="46001">MTMKRVVIMILDGLRRDLVSPETTPHLADLAARAEWFDDYRTVFPSCTRVVSASVATGCTPARHGLQGNSVALIESGRLVLRDAGDPQFLQHKRRVTGCSLQVPTLAERVKAVGGQIVFSNVSPGAAYAHDPDGHGFVYHRAGSFGPGRIEVAAADRLDVTLDSRGDARMTARFIDDVLVRRRPAVGVLWLGEPDHIQHNAPLGSPDHLAVLAEADRQAAGVITAVEKQRDLGEDILLLIGSDHGHQTVEDIVDIDAALINSGLKASHASDEILAISNGTSALIYVDSRRGPPLQSVRSFLDASDWAGQVFGPDELGRVGQAHTGGLAFAVSMRSSDVPNSFGIRGSSLAAKPALGKPDRLGCGQHGGLGIYEQAPFLMASGKGFSPGQIRTSPARIIDIAPTVLSHLGLACTGMDGEALQAAVWRSEPRAIRA</sequence>
<protein>
    <submittedName>
        <fullName evidence="1">Nucleotide pyrophosphatase</fullName>
    </submittedName>
</protein>
<proteinExistence type="predicted"/>
<dbReference type="Proteomes" id="UP000886476">
    <property type="component" value="Unassembled WGS sequence"/>
</dbReference>
<accession>A0ABX2CFS6</accession>
<dbReference type="Gene3D" id="3.40.720.10">
    <property type="entry name" value="Alkaline Phosphatase, subunit A"/>
    <property type="match status" value="2"/>
</dbReference>
<dbReference type="PANTHER" id="PTHR10151">
    <property type="entry name" value="ECTONUCLEOTIDE PYROPHOSPHATASE/PHOSPHODIESTERASE"/>
    <property type="match status" value="1"/>
</dbReference>
<dbReference type="Pfam" id="PF01663">
    <property type="entry name" value="Phosphodiest"/>
    <property type="match status" value="1"/>
</dbReference>
<comment type="caution">
    <text evidence="1">The sequence shown here is derived from an EMBL/GenBank/DDBJ whole genome shotgun (WGS) entry which is preliminary data.</text>
</comment>
<gene>
    <name evidence="1" type="ORF">HL667_15050</name>
</gene>
<dbReference type="InterPro" id="IPR017850">
    <property type="entry name" value="Alkaline_phosphatase_core_sf"/>
</dbReference>
<dbReference type="SUPFAM" id="SSF53649">
    <property type="entry name" value="Alkaline phosphatase-like"/>
    <property type="match status" value="1"/>
</dbReference>
<reference evidence="1" key="1">
    <citation type="submission" date="2020-05" db="EMBL/GenBank/DDBJ databases">
        <title>Nod-independent and nitrogen-fixing Bradyrhizobium aeschynomene sp. nov. isolated from nodules of Aeschynomene indica.</title>
        <authorList>
            <person name="Zhang Z."/>
        </authorList>
    </citation>
    <scope>NUCLEOTIDE SEQUENCE</scope>
    <source>
        <strain evidence="1">83012</strain>
    </source>
</reference>
<dbReference type="EMBL" id="JABFDN010000004">
    <property type="protein sequence ID" value="NPU66320.1"/>
    <property type="molecule type" value="Genomic_DNA"/>
</dbReference>
<keyword evidence="2" id="KW-1185">Reference proteome</keyword>
<evidence type="ECO:0000313" key="1">
    <source>
        <dbReference type="EMBL" id="NPU66320.1"/>
    </source>
</evidence>
<dbReference type="PANTHER" id="PTHR10151:SF120">
    <property type="entry name" value="BIS(5'-ADENOSYL)-TRIPHOSPHATASE"/>
    <property type="match status" value="1"/>
</dbReference>